<evidence type="ECO:0000313" key="3">
    <source>
        <dbReference type="EMBL" id="PIA56597.1"/>
    </source>
</evidence>
<organism evidence="3 4">
    <name type="scientific">Aquilegia coerulea</name>
    <name type="common">Rocky mountain columbine</name>
    <dbReference type="NCBI Taxonomy" id="218851"/>
    <lineage>
        <taxon>Eukaryota</taxon>
        <taxon>Viridiplantae</taxon>
        <taxon>Streptophyta</taxon>
        <taxon>Embryophyta</taxon>
        <taxon>Tracheophyta</taxon>
        <taxon>Spermatophyta</taxon>
        <taxon>Magnoliopsida</taxon>
        <taxon>Ranunculales</taxon>
        <taxon>Ranunculaceae</taxon>
        <taxon>Thalictroideae</taxon>
        <taxon>Aquilegia</taxon>
    </lineage>
</organism>
<dbReference type="InParanoid" id="A0A2G5ELZ6"/>
<dbReference type="Gene3D" id="1.25.40.10">
    <property type="entry name" value="Tetratricopeptide repeat domain"/>
    <property type="match status" value="4"/>
</dbReference>
<evidence type="ECO:0000256" key="2">
    <source>
        <dbReference type="PROSITE-ProRule" id="PRU00708"/>
    </source>
</evidence>
<name>A0A2G5ELZ6_AQUCA</name>
<proteinExistence type="predicted"/>
<dbReference type="Proteomes" id="UP000230069">
    <property type="component" value="Unassembled WGS sequence"/>
</dbReference>
<dbReference type="OrthoDB" id="411857at2759"/>
<dbReference type="PROSITE" id="PS51375">
    <property type="entry name" value="PPR"/>
    <property type="match status" value="4"/>
</dbReference>
<feature type="repeat" description="PPR" evidence="2">
    <location>
        <begin position="377"/>
        <end position="411"/>
    </location>
</feature>
<gene>
    <name evidence="3" type="ORF">AQUCO_00700740v1</name>
</gene>
<dbReference type="STRING" id="218851.A0A2G5ELZ6"/>
<evidence type="ECO:0000256" key="1">
    <source>
        <dbReference type="ARBA" id="ARBA00022737"/>
    </source>
</evidence>
<dbReference type="GO" id="GO:0008380">
    <property type="term" value="P:RNA splicing"/>
    <property type="evidence" value="ECO:0007669"/>
    <property type="project" value="InterPro"/>
</dbReference>
<sequence>MRNQWRLLLLRNVCCNRTLFQTPTNNYQLLKVGQSFSHLSSFLDRNVHVNVFNSEFRNNFRSFSSESALELNKELDHVALNDILSKASSIDEIKTGLESINVLINPDMVFNILQTLEGKPEVGWKFFEFVLETEDDKLGSKSYYLMLDILGRNDCGESFWKLLDVMNNKNYKLSREMKGRVLTEILSKSGSNDEIKDRLESIHLRINHERVLEMLEELGLGGYPELAWKFFNFVSETANKKLSSKSYNLMLEILGKKDYVEQFWGLFEIMKKKGYRISKGTYIKILERREIIKGLDELKAMYGSIPDQNSVDWLCSRACKVLRTNEWGEEAQKRLGDLNCSWTNDLVAMVIEHIKEQPMKALLFFRWIEENPSFEHSKLSYNAMLKVLGREDCHSQFWQIVDEMKEAGFHMDMEVYSLVIARFYKRKMVKEAVNLYEFMMGSVTKPSLADSVLLMRKIVSGKELDMDLFSRCLKRFTDNGNSLTYSIFDSIVKSLTSVGRLQECGKILKAMENVGFVPTNEVYNEIIFKLCSVKRSDEAIQIFEEMEASGCSPDVNTWFSLINGQCVARELDEASSSFRYMVTKVGVAEAGDAFEVLIKGFCRKKKAEDAYKFLSEMVDGTELRPLQTTYNKLIEKLLGQQSLDEALCLLRLMKGHGYPPHLNPFVDYISKSGTGTDAMLFLRAVTNESESTLSTPVFILMFEAFFKAGRHSEAKNFFSECPNNIRSHADVLNLFASQKSEDTDASVVAT</sequence>
<dbReference type="InterPro" id="IPR044578">
    <property type="entry name" value="BIR6-like"/>
</dbReference>
<dbReference type="FunCoup" id="A0A2G5ELZ6">
    <property type="interactions" value="1886"/>
</dbReference>
<evidence type="ECO:0008006" key="5">
    <source>
        <dbReference type="Google" id="ProtNLM"/>
    </source>
</evidence>
<keyword evidence="4" id="KW-1185">Reference proteome</keyword>
<dbReference type="InterPro" id="IPR002885">
    <property type="entry name" value="PPR_rpt"/>
</dbReference>
<dbReference type="InterPro" id="IPR011990">
    <property type="entry name" value="TPR-like_helical_dom_sf"/>
</dbReference>
<dbReference type="Pfam" id="PF13041">
    <property type="entry name" value="PPR_2"/>
    <property type="match status" value="1"/>
</dbReference>
<feature type="repeat" description="PPR" evidence="2">
    <location>
        <begin position="519"/>
        <end position="553"/>
    </location>
</feature>
<evidence type="ECO:0000313" key="4">
    <source>
        <dbReference type="Proteomes" id="UP000230069"/>
    </source>
</evidence>
<feature type="repeat" description="PPR" evidence="2">
    <location>
        <begin position="243"/>
        <end position="277"/>
    </location>
</feature>
<dbReference type="PANTHER" id="PTHR47003">
    <property type="entry name" value="OS01G0970900 PROTEIN"/>
    <property type="match status" value="1"/>
</dbReference>
<dbReference type="PANTHER" id="PTHR47003:SF3">
    <property type="entry name" value="SMALL RIBOSOMAL SUBUNIT PROTEIN MS81 (RPPR8)"/>
    <property type="match status" value="1"/>
</dbReference>
<dbReference type="Pfam" id="PF01535">
    <property type="entry name" value="PPR"/>
    <property type="match status" value="3"/>
</dbReference>
<dbReference type="NCBIfam" id="TIGR00756">
    <property type="entry name" value="PPR"/>
    <property type="match status" value="2"/>
</dbReference>
<accession>A0A2G5ELZ6</accession>
<feature type="repeat" description="PPR" evidence="2">
    <location>
        <begin position="626"/>
        <end position="660"/>
    </location>
</feature>
<dbReference type="EMBL" id="KZ305024">
    <property type="protein sequence ID" value="PIA56597.1"/>
    <property type="molecule type" value="Genomic_DNA"/>
</dbReference>
<dbReference type="AlphaFoldDB" id="A0A2G5ELZ6"/>
<reference evidence="3 4" key="1">
    <citation type="submission" date="2017-09" db="EMBL/GenBank/DDBJ databases">
        <title>WGS assembly of Aquilegia coerulea Goldsmith.</title>
        <authorList>
            <person name="Hodges S."/>
            <person name="Kramer E."/>
            <person name="Nordborg M."/>
            <person name="Tomkins J."/>
            <person name="Borevitz J."/>
            <person name="Derieg N."/>
            <person name="Yan J."/>
            <person name="Mihaltcheva S."/>
            <person name="Hayes R.D."/>
            <person name="Rokhsar D."/>
        </authorList>
    </citation>
    <scope>NUCLEOTIDE SEQUENCE [LARGE SCALE GENOMIC DNA]</scope>
    <source>
        <strain evidence="4">cv. Goldsmith</strain>
    </source>
</reference>
<protein>
    <recommendedName>
        <fullName evidence="5">Pentacotripeptide-repeat region of PRORP domain-containing protein</fullName>
    </recommendedName>
</protein>
<keyword evidence="1" id="KW-0677">Repeat</keyword>